<dbReference type="VEuPathDB" id="FungiDB:BDV34DRAFT_227706"/>
<feature type="region of interest" description="Disordered" evidence="1">
    <location>
        <begin position="275"/>
        <end position="303"/>
    </location>
</feature>
<evidence type="ECO:0000313" key="3">
    <source>
        <dbReference type="Proteomes" id="UP000326532"/>
    </source>
</evidence>
<evidence type="ECO:0000313" key="2">
    <source>
        <dbReference type="EMBL" id="KAB8203117.1"/>
    </source>
</evidence>
<name>A0A5N6DDV2_ASPPA</name>
<sequence length="1023" mass="111475">MSHLLHKVKDAVTGHHHDSKEHRNQAGSSNAGKHESDAGYGSRPSNKYGSNTGDYGSHEYGSKTGAGSYGSSTNTYGSQTGQGTYGFETTNYGKPNTGNYQSDAGEYGSRPTAGEYGSHPTAGNYKPGAGEYSSRPNASNYETGAGEYGSHHGTGHYGAGTGDLGSQAETGGYDSYGSGPGRYSSGTNSYGSPGGARGGSSYNTPGSGIGRHSEGAYGHDPSKLGSRTLESENRSPAGGQKSRRKKAVVTIENIAPGRAPLGACRPIPSATSPFHHVDNRAVTPSSSEWPRPASKCDSLHSSGSRLSPLTLAPQLTPIRTDSAFPVEPVAKYIKIRRFSSFLPQTPLSNSLSQSSPHSITLPDSLPEKARSLPKSLVPPLFSEDNHVASGMAFRRPLGRPHSQTFRSRNIQAPMYQNGVYELRNLDDLPSSQAICLTKFAKAHPRNKGNKSWKPLQLESTEDSGSKDSQTPMTLFGPGQSKPRSRLSALHRAHSGECNLKKHSEGSSASSQFHSQSYNHSPEVQCGEEAWPTNADIIHYQENPLNYSQTYGYSYPYSYSQQHSYISESPFLRDDDYHSSEHLPWSTNLHSISSGLSFMGVPQPNLYNQNFIAEGNIMTDSSLNIYSASFDTPDNRSPYESVPVRYDHTVAHESFLNLHPSPSEPHEDRSRDFSSISWDPSLGAGHEHVSSSKPSTPVMECQSQTSALSCSPLSNDIDAPQMPRADTPYPELYSPFEDDKGYTDEEKFIFLKSAVYEQITADQDKVSAAQMEAYDAQIQGTTTMDSSHARVSNLSGESAATDSINSGKVDFSATCQLGVTEQPLGLGLIWFDFTERWKAIPATGVPGYLNLMTSKRIRPPPGLSEPMVHKPTAWSLPYRNDPLVTEKRLDEANEWFRKDARGQEQLRGQVTDIAQNYAEMIEGLSEATRALQESTTAKQMILLIGNIIVNLHFYVSEGSERDATDFANFEDVDSCYCEPSLGGRRSYFDRDPPADHWKLRLGRAPSPMSYLSESNLSSSHTRAP</sequence>
<organism evidence="2 3">
    <name type="scientific">Aspergillus parasiticus</name>
    <dbReference type="NCBI Taxonomy" id="5067"/>
    <lineage>
        <taxon>Eukaryota</taxon>
        <taxon>Fungi</taxon>
        <taxon>Dikarya</taxon>
        <taxon>Ascomycota</taxon>
        <taxon>Pezizomycotina</taxon>
        <taxon>Eurotiomycetes</taxon>
        <taxon>Eurotiomycetidae</taxon>
        <taxon>Eurotiales</taxon>
        <taxon>Aspergillaceae</taxon>
        <taxon>Aspergillus</taxon>
        <taxon>Aspergillus subgen. Circumdati</taxon>
    </lineage>
</organism>
<feature type="region of interest" description="Disordered" evidence="1">
    <location>
        <begin position="1"/>
        <end position="246"/>
    </location>
</feature>
<dbReference type="AlphaFoldDB" id="A0A5N6DDV2"/>
<feature type="compositionally biased region" description="Basic residues" evidence="1">
    <location>
        <begin position="482"/>
        <end position="492"/>
    </location>
</feature>
<feature type="compositionally biased region" description="Basic and acidic residues" evidence="1">
    <location>
        <begin position="7"/>
        <end position="24"/>
    </location>
</feature>
<feature type="region of interest" description="Disordered" evidence="1">
    <location>
        <begin position="444"/>
        <end position="520"/>
    </location>
</feature>
<feature type="compositionally biased region" description="Low complexity" evidence="1">
    <location>
        <begin position="505"/>
        <end position="516"/>
    </location>
</feature>
<gene>
    <name evidence="2" type="ORF">BDV34DRAFT_227706</name>
</gene>
<feature type="compositionally biased region" description="Low complexity" evidence="1">
    <location>
        <begin position="65"/>
        <end position="86"/>
    </location>
</feature>
<feature type="compositionally biased region" description="Low complexity" evidence="1">
    <location>
        <begin position="346"/>
        <end position="358"/>
    </location>
</feature>
<feature type="compositionally biased region" description="Polar residues" evidence="1">
    <location>
        <begin position="87"/>
        <end position="102"/>
    </location>
</feature>
<protein>
    <submittedName>
        <fullName evidence="2">Uncharacterized protein</fullName>
    </submittedName>
</protein>
<feature type="region of interest" description="Disordered" evidence="1">
    <location>
        <begin position="346"/>
        <end position="366"/>
    </location>
</feature>
<dbReference type="EMBL" id="ML734995">
    <property type="protein sequence ID" value="KAB8203117.1"/>
    <property type="molecule type" value="Genomic_DNA"/>
</dbReference>
<dbReference type="Proteomes" id="UP000326532">
    <property type="component" value="Unassembled WGS sequence"/>
</dbReference>
<reference evidence="2 3" key="1">
    <citation type="submission" date="2019-04" db="EMBL/GenBank/DDBJ databases">
        <title>Fungal friends and foes A comparative genomics study of 23 Aspergillus species from section Flavi.</title>
        <authorList>
            <consortium name="DOE Joint Genome Institute"/>
            <person name="Kjaerbolling I."/>
            <person name="Vesth T.C."/>
            <person name="Frisvad J.C."/>
            <person name="Nybo J.L."/>
            <person name="Theobald S."/>
            <person name="Kildgaard S."/>
            <person name="Petersen T.I."/>
            <person name="Kuo A."/>
            <person name="Sato A."/>
            <person name="Lyhne E.K."/>
            <person name="Kogle M.E."/>
            <person name="Wiebenga A."/>
            <person name="Kun R.S."/>
            <person name="Lubbers R.J."/>
            <person name="Makela M.R."/>
            <person name="Barry K."/>
            <person name="Chovatia M."/>
            <person name="Clum A."/>
            <person name="Daum C."/>
            <person name="Haridas S."/>
            <person name="He G."/>
            <person name="LaButti K."/>
            <person name="Lipzen A."/>
            <person name="Mondo S."/>
            <person name="Pangilinan J."/>
            <person name="Riley R."/>
            <person name="Salamov A."/>
            <person name="Simmons B.A."/>
            <person name="Magnuson J.K."/>
            <person name="Henrissat B."/>
            <person name="Mortensen U.H."/>
            <person name="Larsen T.O."/>
            <person name="De vries R.P."/>
            <person name="Grigoriev I.V."/>
            <person name="Machida M."/>
            <person name="Baker S.E."/>
            <person name="Andersen M.R."/>
        </authorList>
    </citation>
    <scope>NUCLEOTIDE SEQUENCE [LARGE SCALE GENOMIC DNA]</scope>
    <source>
        <strain evidence="2 3">CBS 117618</strain>
    </source>
</reference>
<accession>A0A5N6DDV2</accession>
<keyword evidence="3" id="KW-1185">Reference proteome</keyword>
<feature type="compositionally biased region" description="Polar residues" evidence="1">
    <location>
        <begin position="43"/>
        <end position="54"/>
    </location>
</feature>
<proteinExistence type="predicted"/>
<evidence type="ECO:0000256" key="1">
    <source>
        <dbReference type="SAM" id="MobiDB-lite"/>
    </source>
</evidence>
<feature type="compositionally biased region" description="Low complexity" evidence="1">
    <location>
        <begin position="171"/>
        <end position="186"/>
    </location>
</feature>